<reference evidence="3" key="3">
    <citation type="submission" date="2025-09" db="UniProtKB">
        <authorList>
            <consortium name="Ensembl"/>
        </authorList>
    </citation>
    <scope>IDENTIFICATION</scope>
    <source>
        <strain evidence="3">2N</strain>
    </source>
</reference>
<evidence type="ECO:0000256" key="1">
    <source>
        <dbReference type="SAM" id="SignalP"/>
    </source>
</evidence>
<dbReference type="Ensembl" id="ENSCPOT00000005628.3">
    <property type="protein sequence ID" value="ENSCPOP00000005015.3"/>
    <property type="gene ID" value="ENSCPOG00000005568.4"/>
</dbReference>
<dbReference type="OMA" id="ELCPVIK"/>
<dbReference type="GeneID" id="100728694"/>
<dbReference type="SUPFAM" id="SSF55394">
    <property type="entry name" value="Bactericidal permeability-increasing protein, BPI"/>
    <property type="match status" value="2"/>
</dbReference>
<feature type="signal peptide" evidence="1">
    <location>
        <begin position="1"/>
        <end position="21"/>
    </location>
</feature>
<gene>
    <name evidence="3" type="primary">BPIFB1</name>
</gene>
<evidence type="ECO:0000313" key="3">
    <source>
        <dbReference type="Ensembl" id="ENSCPOP00000005015.3"/>
    </source>
</evidence>
<dbReference type="VEuPathDB" id="HostDB:ENSCPOG00000005568"/>
<dbReference type="GO" id="GO:0002227">
    <property type="term" value="P:innate immune response in mucosa"/>
    <property type="evidence" value="ECO:0007669"/>
    <property type="project" value="Ensembl"/>
</dbReference>
<dbReference type="GO" id="GO:0034144">
    <property type="term" value="P:negative regulation of toll-like receptor 4 signaling pathway"/>
    <property type="evidence" value="ECO:0007669"/>
    <property type="project" value="Ensembl"/>
</dbReference>
<accession>H0V5S0</accession>
<dbReference type="STRING" id="10141.ENSCPOP00000005015"/>
<dbReference type="InParanoid" id="H0V5S0"/>
<reference evidence="3" key="2">
    <citation type="submission" date="2025-08" db="UniProtKB">
        <authorList>
            <consortium name="Ensembl"/>
        </authorList>
    </citation>
    <scope>IDENTIFICATION</scope>
    <source>
        <strain evidence="3">2N</strain>
    </source>
</reference>
<dbReference type="KEGG" id="cpoc:100728694"/>
<evidence type="ECO:0000313" key="4">
    <source>
        <dbReference type="Proteomes" id="UP000005447"/>
    </source>
</evidence>
<dbReference type="eggNOG" id="KOG4160">
    <property type="taxonomic scope" value="Eukaryota"/>
</dbReference>
<dbReference type="PANTHER" id="PTHR47395">
    <property type="entry name" value="BPI FOLD-CONTAINING FAMILY B MEMBER 1"/>
    <property type="match status" value="1"/>
</dbReference>
<dbReference type="RefSeq" id="XP_013005695.1">
    <property type="nucleotide sequence ID" value="XM_013150241.3"/>
</dbReference>
<dbReference type="InterPro" id="IPR017942">
    <property type="entry name" value="Lipid-bd_serum_glycop_N"/>
</dbReference>
<dbReference type="Bgee" id="ENSCPOG00000005568">
    <property type="expression patterns" value="Expressed in uterine cervix and 1 other cell type or tissue"/>
</dbReference>
<dbReference type="InterPro" id="IPR001124">
    <property type="entry name" value="Lipid-bd_serum_glycop_C"/>
</dbReference>
<dbReference type="Gene3D" id="3.15.20.10">
    <property type="entry name" value="Bactericidal permeability-increasing protein, domain 2"/>
    <property type="match status" value="1"/>
</dbReference>
<dbReference type="HOGENOM" id="CLU_050473_0_0_1"/>
<dbReference type="GO" id="GO:0008289">
    <property type="term" value="F:lipid binding"/>
    <property type="evidence" value="ECO:0007669"/>
    <property type="project" value="InterPro"/>
</dbReference>
<dbReference type="Pfam" id="PF01273">
    <property type="entry name" value="LBP_BPI_CETP"/>
    <property type="match status" value="1"/>
</dbReference>
<dbReference type="GO" id="GO:0070062">
    <property type="term" value="C:extracellular exosome"/>
    <property type="evidence" value="ECO:0007669"/>
    <property type="project" value="TreeGrafter"/>
</dbReference>
<dbReference type="Proteomes" id="UP000005447">
    <property type="component" value="Unassembled WGS sequence"/>
</dbReference>
<dbReference type="CTD" id="92747"/>
<dbReference type="InterPro" id="IPR021193">
    <property type="entry name" value="Bpifb1"/>
</dbReference>
<dbReference type="Gene3D" id="3.15.10.10">
    <property type="entry name" value="Bactericidal permeability-increasing protein, domain 1"/>
    <property type="match status" value="1"/>
</dbReference>
<reference evidence="4" key="1">
    <citation type="journal article" date="2011" name="Nature">
        <title>A high-resolution map of human evolutionary constraint using 29 mammals.</title>
        <authorList>
            <person name="Lindblad-Toh K."/>
            <person name="Garber M."/>
            <person name="Zuk O."/>
            <person name="Lin M.F."/>
            <person name="Parker B.J."/>
            <person name="Washietl S."/>
            <person name="Kheradpour P."/>
            <person name="Ernst J."/>
            <person name="Jordan G."/>
            <person name="Mauceli E."/>
            <person name="Ward L.D."/>
            <person name="Lowe C.B."/>
            <person name="Holloway A.K."/>
            <person name="Clamp M."/>
            <person name="Gnerre S."/>
            <person name="Alfoldi J."/>
            <person name="Beal K."/>
            <person name="Chang J."/>
            <person name="Clawson H."/>
            <person name="Cuff J."/>
            <person name="Di Palma F."/>
            <person name="Fitzgerald S."/>
            <person name="Flicek P."/>
            <person name="Guttman M."/>
            <person name="Hubisz M.J."/>
            <person name="Jaffe D.B."/>
            <person name="Jungreis I."/>
            <person name="Kent W.J."/>
            <person name="Kostka D."/>
            <person name="Lara M."/>
            <person name="Martins A.L."/>
            <person name="Massingham T."/>
            <person name="Moltke I."/>
            <person name="Raney B.J."/>
            <person name="Rasmussen M.D."/>
            <person name="Robinson J."/>
            <person name="Stark A."/>
            <person name="Vilella A.J."/>
            <person name="Wen J."/>
            <person name="Xie X."/>
            <person name="Zody M.C."/>
            <person name="Baldwin J."/>
            <person name="Bloom T."/>
            <person name="Chin C.W."/>
            <person name="Heiman D."/>
            <person name="Nicol R."/>
            <person name="Nusbaum C."/>
            <person name="Young S."/>
            <person name="Wilkinson J."/>
            <person name="Worley K.C."/>
            <person name="Kovar C.L."/>
            <person name="Muzny D.M."/>
            <person name="Gibbs R.A."/>
            <person name="Cree A."/>
            <person name="Dihn H.H."/>
            <person name="Fowler G."/>
            <person name="Jhangiani S."/>
            <person name="Joshi V."/>
            <person name="Lee S."/>
            <person name="Lewis L.R."/>
            <person name="Nazareth L.V."/>
            <person name="Okwuonu G."/>
            <person name="Santibanez J."/>
            <person name="Warren W.C."/>
            <person name="Mardis E.R."/>
            <person name="Weinstock G.M."/>
            <person name="Wilson R.K."/>
            <person name="Delehaunty K."/>
            <person name="Dooling D."/>
            <person name="Fronik C."/>
            <person name="Fulton L."/>
            <person name="Fulton B."/>
            <person name="Graves T."/>
            <person name="Minx P."/>
            <person name="Sodergren E."/>
            <person name="Birney E."/>
            <person name="Margulies E.H."/>
            <person name="Herrero J."/>
            <person name="Green E.D."/>
            <person name="Haussler D."/>
            <person name="Siepel A."/>
            <person name="Goldman N."/>
            <person name="Pollard K.S."/>
            <person name="Pedersen J.S."/>
            <person name="Lander E.S."/>
            <person name="Kellis M."/>
        </authorList>
    </citation>
    <scope>NUCLEOTIDE SEQUENCE [LARGE SCALE GENOMIC DNA]</scope>
    <source>
        <strain evidence="4">2N</strain>
    </source>
</reference>
<dbReference type="SMART" id="SM00328">
    <property type="entry name" value="BPI1"/>
    <property type="match status" value="1"/>
</dbReference>
<sequence>MAGPWTLGLLCGLLAAALAEATLSSPAVLSLGPEVIKEQLTQKLEDHNATTILQQLPLLSAVQHRSNRKIPLLRNLVNTVMKSIIWLKVTSASILQMQIQSLPYHQEMMVKIPLNMVAGLNTPLVRTIVEFHMESEAQALVRVERSNSTSRRLVLSECFCSSSNLRIRLLHRLSFVVNALAEKIRNLLVPALPELVQTELCPVIKAAFDDMYTSLLQLMTVPIPLNPGGLVFDPMFLIIEEDTVRFYLEARVLNSKGQVTTWFQSSEMTLTVPKLGNTSSSFVIRQDLVNAVIATLLPSENFVILLDYAHPDVARKLKLSLQKISKQVADRLDNTQIVKMVTRNVPYLHLIPGSSTVAQQIVMDIFATDKKPHPLFTLGIETKSEVQFYNEGDRVMINFKDISSDRIRLMNSDIGVFNTNLLKDAITMILTAELLPNQNSKLRAGICMPIVKALGCETASWSSAQEILILTPDSDF</sequence>
<dbReference type="Pfam" id="PF02886">
    <property type="entry name" value="LBP_BPI_CETP_C"/>
    <property type="match status" value="1"/>
</dbReference>
<keyword evidence="4" id="KW-1185">Reference proteome</keyword>
<organism evidence="3 4">
    <name type="scientific">Cavia porcellus</name>
    <name type="common">Guinea pig</name>
    <dbReference type="NCBI Taxonomy" id="10141"/>
    <lineage>
        <taxon>Eukaryota</taxon>
        <taxon>Metazoa</taxon>
        <taxon>Chordata</taxon>
        <taxon>Craniata</taxon>
        <taxon>Vertebrata</taxon>
        <taxon>Euteleostomi</taxon>
        <taxon>Mammalia</taxon>
        <taxon>Eutheria</taxon>
        <taxon>Euarchontoglires</taxon>
        <taxon>Glires</taxon>
        <taxon>Rodentia</taxon>
        <taxon>Hystricomorpha</taxon>
        <taxon>Caviidae</taxon>
        <taxon>Cavia</taxon>
    </lineage>
</organism>
<keyword evidence="1" id="KW-0732">Signal</keyword>
<dbReference type="PANTHER" id="PTHR47395:SF1">
    <property type="entry name" value="BPI FOLD-CONTAINING FAMILY B MEMBER 1"/>
    <property type="match status" value="1"/>
</dbReference>
<protein>
    <submittedName>
        <fullName evidence="3">BPI fold containing family B member 1</fullName>
    </submittedName>
</protein>
<dbReference type="OrthoDB" id="9833455at2759"/>
<dbReference type="AlphaFoldDB" id="H0V5S0"/>
<proteinExistence type="predicted"/>
<feature type="chain" id="PRO_5011482937" evidence="1">
    <location>
        <begin position="22"/>
        <end position="476"/>
    </location>
</feature>
<dbReference type="FunCoup" id="H0V5S0">
    <property type="interactions" value="181"/>
</dbReference>
<dbReference type="InterPro" id="IPR017943">
    <property type="entry name" value="Bactericidal_perm-incr_a/b_dom"/>
</dbReference>
<evidence type="ECO:0000259" key="2">
    <source>
        <dbReference type="SMART" id="SM00328"/>
    </source>
</evidence>
<name>H0V5S0_CAVPO</name>
<dbReference type="EMBL" id="AAKN02039341">
    <property type="status" value="NOT_ANNOTATED_CDS"/>
    <property type="molecule type" value="Genomic_DNA"/>
</dbReference>
<feature type="domain" description="Lipid-binding serum glycoprotein N-terminal" evidence="2">
    <location>
        <begin position="36"/>
        <end position="261"/>
    </location>
</feature>
<dbReference type="GeneTree" id="ENSGT01100000263546"/>